<evidence type="ECO:0000313" key="5">
    <source>
        <dbReference type="WBParaSite" id="BPAG_0001346901-mRNA-1"/>
    </source>
</evidence>
<evidence type="ECO:0000256" key="1">
    <source>
        <dbReference type="SAM" id="MobiDB-lite"/>
    </source>
</evidence>
<dbReference type="InterPro" id="IPR036790">
    <property type="entry name" value="Frizzled_dom_sf"/>
</dbReference>
<feature type="region of interest" description="Disordered" evidence="1">
    <location>
        <begin position="954"/>
        <end position="1009"/>
    </location>
</feature>
<dbReference type="Gene3D" id="1.20.1070.10">
    <property type="entry name" value="Rhodopsin 7-helix transmembrane proteins"/>
    <property type="match status" value="1"/>
</dbReference>
<evidence type="ECO:0000256" key="2">
    <source>
        <dbReference type="SAM" id="Phobius"/>
    </source>
</evidence>
<name>A0A158PSL1_BRUPA</name>
<feature type="transmembrane region" description="Helical" evidence="2">
    <location>
        <begin position="443"/>
        <end position="466"/>
    </location>
</feature>
<accession>A0A158PSL1</accession>
<feature type="transmembrane region" description="Helical" evidence="2">
    <location>
        <begin position="659"/>
        <end position="687"/>
    </location>
</feature>
<dbReference type="Proteomes" id="UP000278627">
    <property type="component" value="Unassembled WGS sequence"/>
</dbReference>
<sequence>MRKEELGGVDCCEYYHHVIVHAHKVDNHERQKMSFALVEVGSNMGQGSANCAQRYGYPYTEKMCLLLCMFFLLVLNKSTLCYAVTKNSGRNGRDLGHSEQYIKQIFYTHGNCIHSDWACNQECRLEYVNRTTGLCISPSPRETCFGIPILYNYTLEAASVIAILPKYEILSKFPRCWSSLGPLLCAVAYRPCSNRAYFEVSMDKPGTMELWQVFRKDMCQQAIEKCGFLLENDLWPSFINCSDTIKSKDGRRIFSDGSCAMTYNKEPSKMEPKQCLWPLAVGISHKPLAQPLIDDCYLPCRPPLISSQWLYDGFRMSIFSFSLLIVVGGLVSALYLFIFSLLFTSDLCVYSLTHALLSASVHWFIWLLSYADRVAERAMCFDMLRRDAKILRALLDWCSIQFWLLYTTLLSGFFWLLIALAIQIGQPKLSSNQTIKWNKHYHLNLRCFLLICYLAAGSVATIALWADTIETNGITGVCYFGFHTVRSATNLYGPVLVTFILCLLAIIYFRKCNGGSTAAETSNSSKKREQIALVVDHVSGDNEELFDCRDVKKNGYSQMAFFWRGLLSITIGLSFVASAVLLHYSFFTDAVSEQKVILDSVRCSLNKTIMEGQMGWLHGMMYDLKADVFSRLESIGNNFLSAPGCELPSIVDDQLLPMFLVYLFFPSLPFITVIIYVLAGFFGYGMVGIEKIRNKFNPFVLVKCSEFAVTAEKQQPNDALLTPTFKSSVKVGQSQKEESENVKQSENYEDESLDTFPTDLKIRRLDVLQRSKERRKRQMESGYLFLKPADSSRMTTSLLSAYQNGVIEGQWRERCVNYEKQIKALSANLRVADHEIRRLAGLEMSESMITSRKRKSPFEDDAVVMNYSSASTAAVGTPLIATKFRLHSSKDARSLVSDNGHANNSWTIDMGLSKEPASSQDVHMQNKLPINEGNGMMICQPSSLKSRTFFGASTMQGLSNEPTGVDAGQLSESYHDSDSFNSDEEDSEEERLYNEKVAKLQRDSNSKRV</sequence>
<keyword evidence="2" id="KW-0812">Transmembrane</keyword>
<feature type="compositionally biased region" description="Basic and acidic residues" evidence="1">
    <location>
        <begin position="990"/>
        <end position="1009"/>
    </location>
</feature>
<protein>
    <submittedName>
        <fullName evidence="5">G_PROTEIN_RECEP_F2_4 domain-containing protein</fullName>
    </submittedName>
</protein>
<feature type="transmembrane region" description="Helical" evidence="2">
    <location>
        <begin position="349"/>
        <end position="369"/>
    </location>
</feature>
<keyword evidence="2" id="KW-1133">Transmembrane helix</keyword>
<feature type="transmembrane region" description="Helical" evidence="2">
    <location>
        <begin position="318"/>
        <end position="343"/>
    </location>
</feature>
<keyword evidence="2" id="KW-0472">Membrane</keyword>
<feature type="transmembrane region" description="Helical" evidence="2">
    <location>
        <begin position="491"/>
        <end position="509"/>
    </location>
</feature>
<dbReference type="STRING" id="6280.A0A158PSL1"/>
<evidence type="ECO:0000313" key="4">
    <source>
        <dbReference type="Proteomes" id="UP000278627"/>
    </source>
</evidence>
<dbReference type="WBParaSite" id="BPAG_0001346901-mRNA-1">
    <property type="protein sequence ID" value="BPAG_0001346901-mRNA-1"/>
    <property type="gene ID" value="BPAG_0001346901"/>
</dbReference>
<dbReference type="Gene3D" id="1.10.2000.10">
    <property type="entry name" value="Frizzled cysteine-rich domain"/>
    <property type="match status" value="1"/>
</dbReference>
<feature type="transmembrane region" description="Helical" evidence="2">
    <location>
        <begin position="561"/>
        <end position="586"/>
    </location>
</feature>
<dbReference type="AlphaFoldDB" id="A0A158PSL1"/>
<proteinExistence type="predicted"/>
<dbReference type="SUPFAM" id="SSF63501">
    <property type="entry name" value="Frizzled cysteine-rich domain"/>
    <property type="match status" value="1"/>
</dbReference>
<keyword evidence="4" id="KW-1185">Reference proteome</keyword>
<gene>
    <name evidence="3" type="ORF">BPAG_LOCUS13397</name>
</gene>
<dbReference type="EMBL" id="UZAD01013387">
    <property type="protein sequence ID" value="VDN94582.1"/>
    <property type="molecule type" value="Genomic_DNA"/>
</dbReference>
<reference evidence="5" key="1">
    <citation type="submission" date="2016-04" db="UniProtKB">
        <authorList>
            <consortium name="WormBaseParasite"/>
        </authorList>
    </citation>
    <scope>IDENTIFICATION</scope>
</reference>
<evidence type="ECO:0000313" key="3">
    <source>
        <dbReference type="EMBL" id="VDN94582.1"/>
    </source>
</evidence>
<organism evidence="5">
    <name type="scientific">Brugia pahangi</name>
    <name type="common">Filarial nematode worm</name>
    <dbReference type="NCBI Taxonomy" id="6280"/>
    <lineage>
        <taxon>Eukaryota</taxon>
        <taxon>Metazoa</taxon>
        <taxon>Ecdysozoa</taxon>
        <taxon>Nematoda</taxon>
        <taxon>Chromadorea</taxon>
        <taxon>Rhabditida</taxon>
        <taxon>Spirurina</taxon>
        <taxon>Spiruromorpha</taxon>
        <taxon>Filarioidea</taxon>
        <taxon>Onchocercidae</taxon>
        <taxon>Brugia</taxon>
    </lineage>
</organism>
<reference evidence="3 4" key="2">
    <citation type="submission" date="2018-11" db="EMBL/GenBank/DDBJ databases">
        <authorList>
            <consortium name="Pathogen Informatics"/>
        </authorList>
    </citation>
    <scope>NUCLEOTIDE SEQUENCE [LARGE SCALE GENOMIC DNA]</scope>
</reference>